<dbReference type="PANTHER" id="PTHR30121">
    <property type="entry name" value="UNCHARACTERIZED PROTEIN YJGR-RELATED"/>
    <property type="match status" value="1"/>
</dbReference>
<dbReference type="Pfam" id="PF01935">
    <property type="entry name" value="DUF87"/>
    <property type="match status" value="1"/>
</dbReference>
<dbReference type="AlphaFoldDB" id="A0A829Z8Q1"/>
<evidence type="ECO:0000313" key="2">
    <source>
        <dbReference type="EMBL" id="GFI40723.1"/>
    </source>
</evidence>
<dbReference type="Gene3D" id="3.40.50.300">
    <property type="entry name" value="P-loop containing nucleotide triphosphate hydrolases"/>
    <property type="match status" value="1"/>
</dbReference>
<evidence type="ECO:0000313" key="3">
    <source>
        <dbReference type="Proteomes" id="UP000490821"/>
    </source>
</evidence>
<comment type="caution">
    <text evidence="2">The sequence shown here is derived from an EMBL/GenBank/DDBJ whole genome shotgun (WGS) entry which is preliminary data.</text>
</comment>
<dbReference type="EMBL" id="BLMI01000080">
    <property type="protein sequence ID" value="GFI40723.1"/>
    <property type="molecule type" value="Genomic_DNA"/>
</dbReference>
<reference evidence="2 3" key="1">
    <citation type="journal article" date="2020" name="Microbiome">
        <title>Single-cell genomics of uncultured bacteria reveals dietary fiber responders in the mouse gut microbiota.</title>
        <authorList>
            <person name="Chijiiwa R."/>
            <person name="Hosokawa M."/>
            <person name="Kogawa M."/>
            <person name="Nishikawa Y."/>
            <person name="Ide K."/>
            <person name="Sakanashi C."/>
            <person name="Takahashi K."/>
            <person name="Takeyama H."/>
        </authorList>
    </citation>
    <scope>NUCLEOTIDE SEQUENCE [LARGE SCALE GENOMIC DNA]</scope>
    <source>
        <strain evidence="2">IMSAGC_017</strain>
    </source>
</reference>
<feature type="domain" description="Helicase HerA central" evidence="1">
    <location>
        <begin position="442"/>
        <end position="629"/>
    </location>
</feature>
<dbReference type="Proteomes" id="UP000490821">
    <property type="component" value="Unassembled WGS sequence"/>
</dbReference>
<gene>
    <name evidence="2" type="ORF">IMSAGC017_00758</name>
</gene>
<name>A0A829Z8Q1_9FIRM</name>
<organism evidence="2 3">
    <name type="scientific">Thomasclavelia cocleata</name>
    <dbReference type="NCBI Taxonomy" id="69824"/>
    <lineage>
        <taxon>Bacteria</taxon>
        <taxon>Bacillati</taxon>
        <taxon>Bacillota</taxon>
        <taxon>Erysipelotrichia</taxon>
        <taxon>Erysipelotrichales</taxon>
        <taxon>Coprobacillaceae</taxon>
        <taxon>Thomasclavelia</taxon>
    </lineage>
</organism>
<dbReference type="RefSeq" id="WP_172472173.1">
    <property type="nucleotide sequence ID" value="NZ_BLMI01000080.1"/>
</dbReference>
<dbReference type="InterPro" id="IPR051162">
    <property type="entry name" value="T4SS_component"/>
</dbReference>
<dbReference type="Gene3D" id="1.10.8.730">
    <property type="match status" value="1"/>
</dbReference>
<protein>
    <recommendedName>
        <fullName evidence="1">Helicase HerA central domain-containing protein</fullName>
    </recommendedName>
</protein>
<proteinExistence type="predicted"/>
<dbReference type="PANTHER" id="PTHR30121:SF6">
    <property type="entry name" value="SLR6007 PROTEIN"/>
    <property type="match status" value="1"/>
</dbReference>
<dbReference type="InterPro" id="IPR002789">
    <property type="entry name" value="HerA_central"/>
</dbReference>
<dbReference type="NCBIfam" id="NF045971">
    <property type="entry name" value="conju_CD1110"/>
    <property type="match status" value="1"/>
</dbReference>
<sequence length="775" mass="89085">MIKSLSKIRKQNKDKFKVPKSAQDVVDAEVIYKDGIFKIGNRYTKSYRFKDINYSIASKEEKVGLFLDYSDLLNSLDSSTMTKITINNRKIDLNEFKKNVLIPFQKDGLDEYRKEYNEMLMNKISSTDEIVQEKYITITAFKSSIEEARAFFQRTSVELSSHLGKLGSNCEELNAIERLKILHDFYRNGEEENFYFDMNESARKGHHFKDSICPRSPVFKHKYFKLGDKYGRVLYLSEYARYIKDSFVAELCGLNKNMMYSMDLLTVPTDEAVKEVENKLLGVETNITNWQRRQNANNNFSAVIPYDMEQQRKESKEFLDDLTVRDQKMIFANIVVVHLANSKEELDADTEVLMSIARKYMCDLTPIAFSSRQLDGLSTALPIGVNKLNIMRTLLTESASIFIPFRAQEVMDKGGIWYGQNAITNNLIMCNKELLLNPNSFILGVPGAGKSFLTKELIIFLALATNDDIIVCDPEGEYSTLIRELNGQVHELYVGSPDHINAMDMEEGYGDSANPIGDKSQFIMTLIDQNSKNGITEEEESLIDRCVTETYRRCEKTGEIPTLRTLRTVLLEQKEREARGLALKLELFTEGNLNIFAQETNVERTSRITSFDIRRLQKQLKKIGLSVITDTMINRVNANWRAGRRTHLFYDEIHVIFENEAAANFLDCAWRQFRKRDAFPTGITQNVQYLLASVQASTMLSNSECIVMLNQAYQDRQRLGELLNISDEQMSYITNAQEGCGLIKYGSSLVPFINRFPKHTKLYKLMTTKPTDRKE</sequence>
<evidence type="ECO:0000259" key="1">
    <source>
        <dbReference type="Pfam" id="PF01935"/>
    </source>
</evidence>
<accession>A0A829Z8Q1</accession>
<dbReference type="InterPro" id="IPR027417">
    <property type="entry name" value="P-loop_NTPase"/>
</dbReference>
<dbReference type="SUPFAM" id="SSF52540">
    <property type="entry name" value="P-loop containing nucleoside triphosphate hydrolases"/>
    <property type="match status" value="1"/>
</dbReference>